<evidence type="ECO:0000313" key="2">
    <source>
        <dbReference type="Proteomes" id="UP000276349"/>
    </source>
</evidence>
<dbReference type="Proteomes" id="UP000276349">
    <property type="component" value="Unassembled WGS sequence"/>
</dbReference>
<protein>
    <recommendedName>
        <fullName evidence="3">RNase H type-1 domain-containing protein</fullName>
    </recommendedName>
</protein>
<organism evidence="1 2">
    <name type="scientific">Lysinibacillus telephonicus</name>
    <dbReference type="NCBI Taxonomy" id="1714840"/>
    <lineage>
        <taxon>Bacteria</taxon>
        <taxon>Bacillati</taxon>
        <taxon>Bacillota</taxon>
        <taxon>Bacilli</taxon>
        <taxon>Bacillales</taxon>
        <taxon>Bacillaceae</taxon>
        <taxon>Lysinibacillus</taxon>
    </lineage>
</organism>
<accession>A0A431UU36</accession>
<dbReference type="EMBL" id="RXNR01000016">
    <property type="protein sequence ID" value="RTQ93805.1"/>
    <property type="molecule type" value="Genomic_DNA"/>
</dbReference>
<keyword evidence="2" id="KW-1185">Reference proteome</keyword>
<sequence>MKSKGIVKRVRKPSFWGRHEDKIPLELKEWVLNQYFSQDWLYIYCDSSCSKLNHGMSVACTYVGNASVMVTQQLVYSPADVWGKNVFGELKSVIFALLNFSNYIETAHKGVTIFSDLDDIEMLLSKKIVFKKIDTLITIQNELIDLFGKMQTENPKLTIEVKYLTRQLKKHNPFMKASHNASRRLLKRS</sequence>
<evidence type="ECO:0008006" key="3">
    <source>
        <dbReference type="Google" id="ProtNLM"/>
    </source>
</evidence>
<dbReference type="OrthoDB" id="2943605at2"/>
<proteinExistence type="predicted"/>
<dbReference type="InterPro" id="IPR036397">
    <property type="entry name" value="RNaseH_sf"/>
</dbReference>
<gene>
    <name evidence="1" type="ORF">EKG35_07665</name>
</gene>
<dbReference type="GO" id="GO:0003676">
    <property type="term" value="F:nucleic acid binding"/>
    <property type="evidence" value="ECO:0007669"/>
    <property type="project" value="InterPro"/>
</dbReference>
<evidence type="ECO:0000313" key="1">
    <source>
        <dbReference type="EMBL" id="RTQ93805.1"/>
    </source>
</evidence>
<dbReference type="Gene3D" id="3.30.420.10">
    <property type="entry name" value="Ribonuclease H-like superfamily/Ribonuclease H"/>
    <property type="match status" value="1"/>
</dbReference>
<dbReference type="RefSeq" id="WP_126293858.1">
    <property type="nucleotide sequence ID" value="NZ_RXNR01000016.1"/>
</dbReference>
<name>A0A431UU36_9BACI</name>
<comment type="caution">
    <text evidence="1">The sequence shown here is derived from an EMBL/GenBank/DDBJ whole genome shotgun (WGS) entry which is preliminary data.</text>
</comment>
<reference evidence="1 2" key="1">
    <citation type="submission" date="2018-12" db="EMBL/GenBank/DDBJ databases">
        <authorList>
            <person name="Yu L."/>
        </authorList>
    </citation>
    <scope>NUCLEOTIDE SEQUENCE [LARGE SCALE GENOMIC DNA]</scope>
    <source>
        <strain evidence="1 2">S5H2222</strain>
    </source>
</reference>
<dbReference type="AlphaFoldDB" id="A0A431UU36"/>